<evidence type="ECO:0000313" key="1">
    <source>
        <dbReference type="EMBL" id="TKX23935.1"/>
    </source>
</evidence>
<organism evidence="1 2">
    <name type="scientific">Elsinoe australis</name>
    <dbReference type="NCBI Taxonomy" id="40998"/>
    <lineage>
        <taxon>Eukaryota</taxon>
        <taxon>Fungi</taxon>
        <taxon>Dikarya</taxon>
        <taxon>Ascomycota</taxon>
        <taxon>Pezizomycotina</taxon>
        <taxon>Dothideomycetes</taxon>
        <taxon>Dothideomycetidae</taxon>
        <taxon>Myriangiales</taxon>
        <taxon>Elsinoaceae</taxon>
        <taxon>Elsinoe</taxon>
    </lineage>
</organism>
<gene>
    <name evidence="1" type="ORF">C1H76_3873</name>
</gene>
<dbReference type="AlphaFoldDB" id="A0A4U7B2N0"/>
<dbReference type="Proteomes" id="UP000308133">
    <property type="component" value="Unassembled WGS sequence"/>
</dbReference>
<accession>A0A4U7B2N0</accession>
<reference evidence="1 2" key="1">
    <citation type="submission" date="2018-02" db="EMBL/GenBank/DDBJ databases">
        <title>Draft genome sequences of Elsinoe sp., causing black scab on jojoba.</title>
        <authorList>
            <person name="Stodart B."/>
            <person name="Jeffress S."/>
            <person name="Ash G."/>
            <person name="Arun Chinnappa K."/>
        </authorList>
    </citation>
    <scope>NUCLEOTIDE SEQUENCE [LARGE SCALE GENOMIC DNA]</scope>
    <source>
        <strain evidence="1 2">Hillstone_2</strain>
    </source>
</reference>
<comment type="caution">
    <text evidence="1">The sequence shown here is derived from an EMBL/GenBank/DDBJ whole genome shotgun (WGS) entry which is preliminary data.</text>
</comment>
<evidence type="ECO:0000313" key="2">
    <source>
        <dbReference type="Proteomes" id="UP000308133"/>
    </source>
</evidence>
<name>A0A4U7B2N0_9PEZI</name>
<protein>
    <submittedName>
        <fullName evidence="1">Uncharacterized protein</fullName>
    </submittedName>
</protein>
<dbReference type="EMBL" id="PTQR01000050">
    <property type="protein sequence ID" value="TKX23935.1"/>
    <property type="molecule type" value="Genomic_DNA"/>
</dbReference>
<proteinExistence type="predicted"/>
<sequence>MCFRIVTHYGACERHPHIGWRYCARRSKCQANAYTMISDQVFHRRDAPCVTCRLHNQVLPDHPEYDPRMLLPVMDEDVRSEQIHSAAARMDADEFTGWLTLVVQRDAKTRIGHEGGPRSYAEAGELAKHLEVQFYRILCHMRKFYLGDAPDWVQERIRAVEGTSG</sequence>